<dbReference type="SMART" id="SM00155">
    <property type="entry name" value="PLDc"/>
    <property type="match status" value="2"/>
</dbReference>
<reference evidence="15" key="2">
    <citation type="journal article" date="2021" name="PeerJ">
        <title>Extensive microbial diversity within the chicken gut microbiome revealed by metagenomics and culture.</title>
        <authorList>
            <person name="Gilroy R."/>
            <person name="Ravi A."/>
            <person name="Getino M."/>
            <person name="Pursley I."/>
            <person name="Horton D.L."/>
            <person name="Alikhan N.F."/>
            <person name="Baker D."/>
            <person name="Gharbi K."/>
            <person name="Hall N."/>
            <person name="Watson M."/>
            <person name="Adriaenssens E.M."/>
            <person name="Foster-Nyarko E."/>
            <person name="Jarju S."/>
            <person name="Secka A."/>
            <person name="Antonio M."/>
            <person name="Oren A."/>
            <person name="Chaudhuri R.R."/>
            <person name="La Ragione R."/>
            <person name="Hildebrand F."/>
            <person name="Pallen M.J."/>
        </authorList>
    </citation>
    <scope>NUCLEOTIDE SEQUENCE</scope>
    <source>
        <strain evidence="15">CHK199-13235</strain>
    </source>
</reference>
<proteinExistence type="predicted"/>
<keyword evidence="4" id="KW-0808">Transferase</keyword>
<dbReference type="AlphaFoldDB" id="A0A9D1JZQ2"/>
<evidence type="ECO:0000256" key="6">
    <source>
        <dbReference type="ARBA" id="ARBA00022737"/>
    </source>
</evidence>
<accession>A0A9D1JZQ2</accession>
<dbReference type="PANTHER" id="PTHR21248">
    <property type="entry name" value="CARDIOLIPIN SYNTHASE"/>
    <property type="match status" value="1"/>
</dbReference>
<dbReference type="PANTHER" id="PTHR21248:SF22">
    <property type="entry name" value="PHOSPHOLIPASE D"/>
    <property type="match status" value="1"/>
</dbReference>
<sequence length="512" mass="58793">MKKILQLIFHRVVIGAVLMLLQLALLVLMMVEFQKYFVYFYAICTVISILVTLYLVNNNHTNPAYKIAWMIPILLVPVFGGLFYIVGRPRISRRQRERMSGMAGNFSHIDPGASEPLAKLQQENPSAAGQSRYIERCGYCPPYENTTVEYLPLGEVKFERMLTELKAAKKFIFLEYFIIQEGKMWDPILEILEQKVKEGVEVRVMYDDFGCMMTLPARYWGTLEKKGIQCCVFNPFVPVLSLRFNNRDHRKICVIDGWVGITGGINLADEYINAYPKHGHWKDVSILLKGDAVWGLTKMFLSMWDYLRKIQEDYNDFRPGVVPYALPRQPSGYVQPYSDSPLDDEAVGETVYLNLINKAERYVYICTPYLIISNEMITALCTAAKSGVDVRIITPHVADKWYVHAVTRAYYQVLVEAGVKIYEYTPGFIHAKTFVVDDIYGVAGTINLDFRSLYLHFECAAWMYKTPCLADMKEDFLKTQAVSQEITLERCQSVKLGTRLVRSVLRVFAPLM</sequence>
<dbReference type="EMBL" id="DVJP01000044">
    <property type="protein sequence ID" value="HIS76505.1"/>
    <property type="molecule type" value="Genomic_DNA"/>
</dbReference>
<dbReference type="Pfam" id="PF13091">
    <property type="entry name" value="PLDc_2"/>
    <property type="match status" value="2"/>
</dbReference>
<evidence type="ECO:0000256" key="13">
    <source>
        <dbReference type="SAM" id="Phobius"/>
    </source>
</evidence>
<dbReference type="GO" id="GO:0008808">
    <property type="term" value="F:cardiolipin synthase activity"/>
    <property type="evidence" value="ECO:0007669"/>
    <property type="project" value="UniProtKB-UniRule"/>
</dbReference>
<protein>
    <recommendedName>
        <fullName evidence="12">Cardiolipin synthase</fullName>
        <ecNumber evidence="12">2.7.8.-</ecNumber>
    </recommendedName>
</protein>
<evidence type="ECO:0000256" key="5">
    <source>
        <dbReference type="ARBA" id="ARBA00022692"/>
    </source>
</evidence>
<keyword evidence="2" id="KW-1003">Cell membrane</keyword>
<dbReference type="EC" id="2.7.8.-" evidence="12"/>
<dbReference type="PROSITE" id="PS50035">
    <property type="entry name" value="PLD"/>
    <property type="match status" value="2"/>
</dbReference>
<dbReference type="InterPro" id="IPR027379">
    <property type="entry name" value="CLS_N"/>
</dbReference>
<dbReference type="SUPFAM" id="SSF56024">
    <property type="entry name" value="Phospholipase D/nuclease"/>
    <property type="match status" value="2"/>
</dbReference>
<keyword evidence="3" id="KW-0444">Lipid biosynthesis</keyword>
<evidence type="ECO:0000256" key="3">
    <source>
        <dbReference type="ARBA" id="ARBA00022516"/>
    </source>
</evidence>
<evidence type="ECO:0000256" key="7">
    <source>
        <dbReference type="ARBA" id="ARBA00022989"/>
    </source>
</evidence>
<evidence type="ECO:0000256" key="4">
    <source>
        <dbReference type="ARBA" id="ARBA00022679"/>
    </source>
</evidence>
<evidence type="ECO:0000256" key="8">
    <source>
        <dbReference type="ARBA" id="ARBA00023098"/>
    </source>
</evidence>
<evidence type="ECO:0000256" key="1">
    <source>
        <dbReference type="ARBA" id="ARBA00004651"/>
    </source>
</evidence>
<keyword evidence="5 13" id="KW-0812">Transmembrane</keyword>
<dbReference type="InterPro" id="IPR022924">
    <property type="entry name" value="Cardiolipin_synthase"/>
</dbReference>
<keyword evidence="9 13" id="KW-0472">Membrane</keyword>
<dbReference type="NCBIfam" id="TIGR04265">
    <property type="entry name" value="bac_cardiolipin"/>
    <property type="match status" value="1"/>
</dbReference>
<dbReference type="InterPro" id="IPR025202">
    <property type="entry name" value="PLD-like_dom"/>
</dbReference>
<dbReference type="CDD" id="cd09160">
    <property type="entry name" value="PLDc_SMU_988_like_2"/>
    <property type="match status" value="1"/>
</dbReference>
<dbReference type="GO" id="GO:0005886">
    <property type="term" value="C:plasma membrane"/>
    <property type="evidence" value="ECO:0007669"/>
    <property type="project" value="UniProtKB-SubCell"/>
</dbReference>
<feature type="transmembrane region" description="Helical" evidence="13">
    <location>
        <begin position="68"/>
        <end position="87"/>
    </location>
</feature>
<evidence type="ECO:0000313" key="15">
    <source>
        <dbReference type="EMBL" id="HIS76505.1"/>
    </source>
</evidence>
<keyword evidence="8" id="KW-0443">Lipid metabolism</keyword>
<evidence type="ECO:0000313" key="16">
    <source>
        <dbReference type="Proteomes" id="UP000824002"/>
    </source>
</evidence>
<evidence type="ECO:0000256" key="10">
    <source>
        <dbReference type="ARBA" id="ARBA00023209"/>
    </source>
</evidence>
<dbReference type="CDD" id="cd09154">
    <property type="entry name" value="PLDc_SMU_988_like_1"/>
    <property type="match status" value="1"/>
</dbReference>
<feature type="domain" description="PLD phosphodiesterase" evidence="14">
    <location>
        <begin position="244"/>
        <end position="271"/>
    </location>
</feature>
<feature type="transmembrane region" description="Helical" evidence="13">
    <location>
        <begin position="12"/>
        <end position="31"/>
    </location>
</feature>
<keyword evidence="7 13" id="KW-1133">Transmembrane helix</keyword>
<evidence type="ECO:0000256" key="11">
    <source>
        <dbReference type="ARBA" id="ARBA00023264"/>
    </source>
</evidence>
<feature type="transmembrane region" description="Helical" evidence="13">
    <location>
        <begin position="37"/>
        <end position="56"/>
    </location>
</feature>
<dbReference type="Proteomes" id="UP000824002">
    <property type="component" value="Unassembled WGS sequence"/>
</dbReference>
<keyword evidence="6" id="KW-0677">Repeat</keyword>
<dbReference type="Gene3D" id="3.30.870.10">
    <property type="entry name" value="Endonuclease Chain A"/>
    <property type="match status" value="2"/>
</dbReference>
<feature type="domain" description="PLD phosphodiesterase" evidence="14">
    <location>
        <begin position="425"/>
        <end position="452"/>
    </location>
</feature>
<keyword evidence="11" id="KW-1208">Phospholipid metabolism</keyword>
<organism evidence="15 16">
    <name type="scientific">Candidatus Merdivicinus excrementipullorum</name>
    <dbReference type="NCBI Taxonomy" id="2840867"/>
    <lineage>
        <taxon>Bacteria</taxon>
        <taxon>Bacillati</taxon>
        <taxon>Bacillota</taxon>
        <taxon>Clostridia</taxon>
        <taxon>Eubacteriales</taxon>
        <taxon>Oscillospiraceae</taxon>
        <taxon>Oscillospiraceae incertae sedis</taxon>
        <taxon>Candidatus Merdivicinus</taxon>
    </lineage>
</organism>
<reference evidence="15" key="1">
    <citation type="submission" date="2020-10" db="EMBL/GenBank/DDBJ databases">
        <authorList>
            <person name="Gilroy R."/>
        </authorList>
    </citation>
    <scope>NUCLEOTIDE SEQUENCE</scope>
    <source>
        <strain evidence="15">CHK199-13235</strain>
    </source>
</reference>
<keyword evidence="10" id="KW-0594">Phospholipid biosynthesis</keyword>
<name>A0A9D1JZQ2_9FIRM</name>
<comment type="subcellular location">
    <subcellularLocation>
        <location evidence="1">Cell membrane</location>
        <topology evidence="1">Multi-pass membrane protein</topology>
    </subcellularLocation>
</comment>
<dbReference type="InterPro" id="IPR001736">
    <property type="entry name" value="PLipase_D/transphosphatidylase"/>
</dbReference>
<dbReference type="GO" id="GO:0032049">
    <property type="term" value="P:cardiolipin biosynthetic process"/>
    <property type="evidence" value="ECO:0007669"/>
    <property type="project" value="UniProtKB-UniRule"/>
</dbReference>
<evidence type="ECO:0000256" key="2">
    <source>
        <dbReference type="ARBA" id="ARBA00022475"/>
    </source>
</evidence>
<evidence type="ECO:0000256" key="9">
    <source>
        <dbReference type="ARBA" id="ARBA00023136"/>
    </source>
</evidence>
<evidence type="ECO:0000256" key="12">
    <source>
        <dbReference type="NCBIfam" id="TIGR04265"/>
    </source>
</evidence>
<dbReference type="Pfam" id="PF13396">
    <property type="entry name" value="PLDc_N"/>
    <property type="match status" value="1"/>
</dbReference>
<comment type="caution">
    <text evidence="15">The sequence shown here is derived from an EMBL/GenBank/DDBJ whole genome shotgun (WGS) entry which is preliminary data.</text>
</comment>
<evidence type="ECO:0000259" key="14">
    <source>
        <dbReference type="PROSITE" id="PS50035"/>
    </source>
</evidence>
<gene>
    <name evidence="15" type="primary">cls</name>
    <name evidence="15" type="ORF">IAB51_06800</name>
</gene>